<dbReference type="Pfam" id="PF13298">
    <property type="entry name" value="LigD_N"/>
    <property type="match status" value="1"/>
</dbReference>
<feature type="compositionally biased region" description="Basic and acidic residues" evidence="1">
    <location>
        <begin position="285"/>
        <end position="301"/>
    </location>
</feature>
<feature type="domain" description="DNA ligase D 3'-phosphoesterase" evidence="2">
    <location>
        <begin position="104"/>
        <end position="241"/>
    </location>
</feature>
<evidence type="ECO:0000256" key="1">
    <source>
        <dbReference type="SAM" id="MobiDB-lite"/>
    </source>
</evidence>
<evidence type="ECO:0000259" key="2">
    <source>
        <dbReference type="Pfam" id="PF13298"/>
    </source>
</evidence>
<dbReference type="InterPro" id="IPR014144">
    <property type="entry name" value="LigD_PE_domain"/>
</dbReference>
<evidence type="ECO:0000313" key="3">
    <source>
        <dbReference type="EMBL" id="KAL1305246.1"/>
    </source>
</evidence>
<dbReference type="PANTHER" id="PTHR39465">
    <property type="entry name" value="DNA LIGASE D, 3'-PHOSPHOESTERASE DOMAIN"/>
    <property type="match status" value="1"/>
</dbReference>
<evidence type="ECO:0000313" key="4">
    <source>
        <dbReference type="Proteomes" id="UP001562354"/>
    </source>
</evidence>
<protein>
    <recommendedName>
        <fullName evidence="2">DNA ligase D 3'-phosphoesterase domain-containing protein</fullName>
    </recommendedName>
</protein>
<organism evidence="3 4">
    <name type="scientific">Neodothiora populina</name>
    <dbReference type="NCBI Taxonomy" id="2781224"/>
    <lineage>
        <taxon>Eukaryota</taxon>
        <taxon>Fungi</taxon>
        <taxon>Dikarya</taxon>
        <taxon>Ascomycota</taxon>
        <taxon>Pezizomycotina</taxon>
        <taxon>Dothideomycetes</taxon>
        <taxon>Dothideomycetidae</taxon>
        <taxon>Dothideales</taxon>
        <taxon>Dothioraceae</taxon>
        <taxon>Neodothiora</taxon>
    </lineage>
</organism>
<name>A0ABR3PGH2_9PEZI</name>
<proteinExistence type="predicted"/>
<dbReference type="GeneID" id="95975863"/>
<dbReference type="EMBL" id="JBFMKM010000007">
    <property type="protein sequence ID" value="KAL1305246.1"/>
    <property type="molecule type" value="Genomic_DNA"/>
</dbReference>
<gene>
    <name evidence="3" type="ORF">AAFC00_002161</name>
</gene>
<dbReference type="RefSeq" id="XP_069201519.1">
    <property type="nucleotide sequence ID" value="XM_069347982.1"/>
</dbReference>
<feature type="compositionally biased region" description="Polar residues" evidence="1">
    <location>
        <begin position="202"/>
        <end position="211"/>
    </location>
</feature>
<accession>A0ABR3PGH2</accession>
<dbReference type="Proteomes" id="UP001562354">
    <property type="component" value="Unassembled WGS sequence"/>
</dbReference>
<keyword evidence="4" id="KW-1185">Reference proteome</keyword>
<dbReference type="PANTHER" id="PTHR39465:SF1">
    <property type="entry name" value="DNA LIGASE D 3'-PHOSPHOESTERASE DOMAIN-CONTAINING PROTEIN"/>
    <property type="match status" value="1"/>
</dbReference>
<feature type="region of interest" description="Disordered" evidence="1">
    <location>
        <begin position="186"/>
        <end position="216"/>
    </location>
</feature>
<feature type="compositionally biased region" description="Basic residues" evidence="1">
    <location>
        <begin position="258"/>
        <end position="271"/>
    </location>
</feature>
<comment type="caution">
    <text evidence="3">The sequence shown here is derived from an EMBL/GenBank/DDBJ whole genome shotgun (WGS) entry which is preliminary data.</text>
</comment>
<feature type="region of interest" description="Disordered" evidence="1">
    <location>
        <begin position="246"/>
        <end position="307"/>
    </location>
</feature>
<sequence length="423" mass="47776">MRTPDTLQRSISPPQIRMVARSIAIRNQDERDETATVSPDEPQPTLAAIEAGEVQIRDHLAYFAAHLKAACRMPVPNSPRLSIDEWKGLYTRNQHRHGRHFVVHQHDHPISGVHYDLRLQFSSDSSISFAIPYGLPGNPNSTRPMRMAIETRVHCLWNHLIESASHATGPLLIWDTGEYEIIEPQKAKAVQPETDSDDSSDPEQANNGTRLTDSEKLNIAFGRRHIRLRLHGTRLPQGYTVALRLPSANDTSGDLPKKPKFRPRKRTKSHASRTLTVETTDSDSEMLHKSDDRRSSQDINKETLGSDEAALAFDDDAEDDLIRANNAYPGATNTIGSIHQRRWFLSLDKEHSGFVRSVRTGRWTHSSITVDSVSQKDSGQQTFFVLGRDHERSVVTGRLAMEVMEDQGVTMYKGRKMWRAITE</sequence>
<reference evidence="3 4" key="1">
    <citation type="submission" date="2024-07" db="EMBL/GenBank/DDBJ databases">
        <title>Draft sequence of the Neodothiora populina.</title>
        <authorList>
            <person name="Drown D.D."/>
            <person name="Schuette U.S."/>
            <person name="Buechlein A.B."/>
            <person name="Rusch D.R."/>
            <person name="Winton L.W."/>
            <person name="Adams G.A."/>
        </authorList>
    </citation>
    <scope>NUCLEOTIDE SEQUENCE [LARGE SCALE GENOMIC DNA]</scope>
    <source>
        <strain evidence="3 4">CPC 39397</strain>
    </source>
</reference>